<evidence type="ECO:0000313" key="2">
    <source>
        <dbReference type="Proteomes" id="UP001189624"/>
    </source>
</evidence>
<evidence type="ECO:0000313" key="1">
    <source>
        <dbReference type="EMBL" id="CAJ1869147.1"/>
    </source>
</evidence>
<reference evidence="1" key="1">
    <citation type="submission" date="2023-10" db="EMBL/GenBank/DDBJ databases">
        <authorList>
            <person name="Domelevo Entfellner J.-B."/>
        </authorList>
    </citation>
    <scope>NUCLEOTIDE SEQUENCE</scope>
</reference>
<organism evidence="1 2">
    <name type="scientific">Sphenostylis stenocarpa</name>
    <dbReference type="NCBI Taxonomy" id="92480"/>
    <lineage>
        <taxon>Eukaryota</taxon>
        <taxon>Viridiplantae</taxon>
        <taxon>Streptophyta</taxon>
        <taxon>Embryophyta</taxon>
        <taxon>Tracheophyta</taxon>
        <taxon>Spermatophyta</taxon>
        <taxon>Magnoliopsida</taxon>
        <taxon>eudicotyledons</taxon>
        <taxon>Gunneridae</taxon>
        <taxon>Pentapetalae</taxon>
        <taxon>rosids</taxon>
        <taxon>fabids</taxon>
        <taxon>Fabales</taxon>
        <taxon>Fabaceae</taxon>
        <taxon>Papilionoideae</taxon>
        <taxon>50 kb inversion clade</taxon>
        <taxon>NPAAA clade</taxon>
        <taxon>indigoferoid/millettioid clade</taxon>
        <taxon>Phaseoleae</taxon>
        <taxon>Sphenostylis</taxon>
    </lineage>
</organism>
<dbReference type="EMBL" id="OY731398">
    <property type="protein sequence ID" value="CAJ1869147.1"/>
    <property type="molecule type" value="Genomic_DNA"/>
</dbReference>
<protein>
    <submittedName>
        <fullName evidence="1">Uncharacterized protein</fullName>
    </submittedName>
</protein>
<accession>A0AA86RYC1</accession>
<proteinExistence type="predicted"/>
<dbReference type="AlphaFoldDB" id="A0AA86RYC1"/>
<gene>
    <name evidence="1" type="ORF">AYBTSS11_LOCUS2374</name>
</gene>
<name>A0AA86RYC1_9FABA</name>
<dbReference type="Gramene" id="rna-AYBTSS11_LOCUS2374">
    <property type="protein sequence ID" value="CAJ1869147.1"/>
    <property type="gene ID" value="gene-AYBTSS11_LOCUS2374"/>
</dbReference>
<dbReference type="Proteomes" id="UP001189624">
    <property type="component" value="Chromosome 1"/>
</dbReference>
<sequence>MQKPRGMLLQPVIGNLTYKVVNSVDPHNETHIIYGKSGFPIPFSLYPIQYKDESVQDQIILLSPDRRHVLSAPVGPCIMNPTRIKSFKLLPNEKNTEADLIE</sequence>
<keyword evidence="2" id="KW-1185">Reference proteome</keyword>